<accession>X6P316</accession>
<proteinExistence type="predicted"/>
<gene>
    <name evidence="1" type="ORF">RFI_04596</name>
</gene>
<protein>
    <submittedName>
        <fullName evidence="1">Uncharacterized protein</fullName>
    </submittedName>
</protein>
<evidence type="ECO:0000313" key="2">
    <source>
        <dbReference type="Proteomes" id="UP000023152"/>
    </source>
</evidence>
<keyword evidence="2" id="KW-1185">Reference proteome</keyword>
<comment type="caution">
    <text evidence="1">The sequence shown here is derived from an EMBL/GenBank/DDBJ whole genome shotgun (WGS) entry which is preliminary data.</text>
</comment>
<reference evidence="1 2" key="1">
    <citation type="journal article" date="2013" name="Curr. Biol.">
        <title>The Genome of the Foraminiferan Reticulomyxa filosa.</title>
        <authorList>
            <person name="Glockner G."/>
            <person name="Hulsmann N."/>
            <person name="Schleicher M."/>
            <person name="Noegel A.A."/>
            <person name="Eichinger L."/>
            <person name="Gallinger C."/>
            <person name="Pawlowski J."/>
            <person name="Sierra R."/>
            <person name="Euteneuer U."/>
            <person name="Pillet L."/>
            <person name="Moustafa A."/>
            <person name="Platzer M."/>
            <person name="Groth M."/>
            <person name="Szafranski K."/>
            <person name="Schliwa M."/>
        </authorList>
    </citation>
    <scope>NUCLEOTIDE SEQUENCE [LARGE SCALE GENOMIC DNA]</scope>
</reference>
<evidence type="ECO:0000313" key="1">
    <source>
        <dbReference type="EMBL" id="ETO32523.1"/>
    </source>
</evidence>
<dbReference type="AlphaFoldDB" id="X6P316"/>
<name>X6P316_RETFI</name>
<dbReference type="Proteomes" id="UP000023152">
    <property type="component" value="Unassembled WGS sequence"/>
</dbReference>
<sequence length="262" mass="31049">MFNIYNNISFSELFGTIFYNHNDVFFGGDETEKNGKKERTKKKGVKNIIERAFQMEKKSEHLHHGNYKLILNLNESNIQYCEHKCAPHKEMKKMAEILEKKENMCDNKSQVGMLFLKTTKQKNCIEKRKFNNEHCVSDKAEFKQRFFVLFCFVYLEKRKKTMLDQNYATRTRHVLWVASTIVTMFMPTKTFFEKRITLPTRVCGKKSLANKKKKGMLFKKKLHIIYTKAKDDEIISWNKTTTKVVKQRSTCIQLSLNLVLEI</sequence>
<organism evidence="1 2">
    <name type="scientific">Reticulomyxa filosa</name>
    <dbReference type="NCBI Taxonomy" id="46433"/>
    <lineage>
        <taxon>Eukaryota</taxon>
        <taxon>Sar</taxon>
        <taxon>Rhizaria</taxon>
        <taxon>Retaria</taxon>
        <taxon>Foraminifera</taxon>
        <taxon>Monothalamids</taxon>
        <taxon>Reticulomyxidae</taxon>
        <taxon>Reticulomyxa</taxon>
    </lineage>
</organism>
<dbReference type="EMBL" id="ASPP01004147">
    <property type="protein sequence ID" value="ETO32523.1"/>
    <property type="molecule type" value="Genomic_DNA"/>
</dbReference>